<keyword evidence="2" id="KW-0012">Acyltransferase</keyword>
<dbReference type="Gene3D" id="3.40.630.30">
    <property type="match status" value="1"/>
</dbReference>
<dbReference type="Pfam" id="PF13420">
    <property type="entry name" value="Acetyltransf_4"/>
    <property type="match status" value="1"/>
</dbReference>
<dbReference type="InterPro" id="IPR016181">
    <property type="entry name" value="Acyl_CoA_acyltransferase"/>
</dbReference>
<evidence type="ECO:0000313" key="2">
    <source>
        <dbReference type="EMBL" id="SUW64731.1"/>
    </source>
</evidence>
<dbReference type="PANTHER" id="PTHR43072">
    <property type="entry name" value="N-ACETYLTRANSFERASE"/>
    <property type="match status" value="1"/>
</dbReference>
<dbReference type="EMBL" id="UIGI01000001">
    <property type="protein sequence ID" value="SUW64731.1"/>
    <property type="molecule type" value="Genomic_DNA"/>
</dbReference>
<gene>
    <name evidence="2" type="primary">pat</name>
    <name evidence="2" type="ORF">NCTC12119_03244</name>
</gene>
<evidence type="ECO:0000259" key="1">
    <source>
        <dbReference type="PROSITE" id="PS51186"/>
    </source>
</evidence>
<dbReference type="PROSITE" id="PS51186">
    <property type="entry name" value="GNAT"/>
    <property type="match status" value="1"/>
</dbReference>
<dbReference type="PANTHER" id="PTHR43072:SF8">
    <property type="entry name" value="ACYLTRANSFERASE FABY-RELATED"/>
    <property type="match status" value="1"/>
</dbReference>
<dbReference type="AlphaFoldDB" id="A0A381CA81"/>
<accession>A0A381CA81</accession>
<organism evidence="2 3">
    <name type="scientific">Buttiauxella agrestis</name>
    <dbReference type="NCBI Taxonomy" id="82977"/>
    <lineage>
        <taxon>Bacteria</taxon>
        <taxon>Pseudomonadati</taxon>
        <taxon>Pseudomonadota</taxon>
        <taxon>Gammaproteobacteria</taxon>
        <taxon>Enterobacterales</taxon>
        <taxon>Enterobacteriaceae</taxon>
        <taxon>Buttiauxella</taxon>
    </lineage>
</organism>
<reference evidence="2 3" key="1">
    <citation type="submission" date="2018-06" db="EMBL/GenBank/DDBJ databases">
        <authorList>
            <consortium name="Pathogen Informatics"/>
            <person name="Doyle S."/>
        </authorList>
    </citation>
    <scope>NUCLEOTIDE SEQUENCE [LARGE SCALE GENOMIC DNA]</scope>
    <source>
        <strain evidence="2 3">NCTC12119</strain>
    </source>
</reference>
<dbReference type="InterPro" id="IPR000182">
    <property type="entry name" value="GNAT_dom"/>
</dbReference>
<dbReference type="EC" id="2.3.1.183" evidence="2"/>
<feature type="domain" description="N-acetyltransferase" evidence="1">
    <location>
        <begin position="12"/>
        <end position="176"/>
    </location>
</feature>
<dbReference type="GO" id="GO:0102971">
    <property type="term" value="F:phosphinothricin N-acetyltransferase activity"/>
    <property type="evidence" value="ECO:0007669"/>
    <property type="project" value="UniProtKB-EC"/>
</dbReference>
<dbReference type="RefSeq" id="WP_115629955.1">
    <property type="nucleotide sequence ID" value="NZ_UIGI01000001.1"/>
</dbReference>
<evidence type="ECO:0000313" key="3">
    <source>
        <dbReference type="Proteomes" id="UP000255528"/>
    </source>
</evidence>
<dbReference type="Proteomes" id="UP000255528">
    <property type="component" value="Unassembled WGS sequence"/>
</dbReference>
<dbReference type="CDD" id="cd04301">
    <property type="entry name" value="NAT_SF"/>
    <property type="match status" value="1"/>
</dbReference>
<keyword evidence="2" id="KW-0808">Transferase</keyword>
<sequence>MSVLETLPITRLQVRDATPDDIPAITAIYEWHVLHGRGSFEETPPTQAQMSERLQAVRSQELPWLVALHSGIVVGYSYATAYRPRPAYRFTLEDSVYIDASMTGRGVGRELLTQLIAICEQGPWRQMVAIIGDGENNTGSCRLHRQLGFEVAGQLRSVGYKLGAWRDTLIMQRPLNDGDRTPPVV</sequence>
<name>A0A381CA81_9ENTR</name>
<protein>
    <submittedName>
        <fullName evidence="2">Phosphinothricin N-acetyltransferase</fullName>
        <ecNumber evidence="2">2.3.1.183</ecNumber>
    </submittedName>
</protein>
<proteinExistence type="predicted"/>
<dbReference type="SUPFAM" id="SSF55729">
    <property type="entry name" value="Acyl-CoA N-acyltransferases (Nat)"/>
    <property type="match status" value="1"/>
</dbReference>